<evidence type="ECO:0000259" key="3">
    <source>
        <dbReference type="PROSITE" id="PS50125"/>
    </source>
</evidence>
<reference evidence="5" key="1">
    <citation type="journal article" date="2016" name="Nat. Commun.">
        <title>The Gonium pectorale genome demonstrates co-option of cell cycle regulation during the evolution of multicellularity.</title>
        <authorList>
            <person name="Hanschen E.R."/>
            <person name="Marriage T.N."/>
            <person name="Ferris P.J."/>
            <person name="Hamaji T."/>
            <person name="Toyoda A."/>
            <person name="Fujiyama A."/>
            <person name="Neme R."/>
            <person name="Noguchi H."/>
            <person name="Minakuchi Y."/>
            <person name="Suzuki M."/>
            <person name="Kawai-Toyooka H."/>
            <person name="Smith D.R."/>
            <person name="Sparks H."/>
            <person name="Anderson J."/>
            <person name="Bakaric R."/>
            <person name="Luria V."/>
            <person name="Karger A."/>
            <person name="Kirschner M.W."/>
            <person name="Durand P.M."/>
            <person name="Michod R.E."/>
            <person name="Nozaki H."/>
            <person name="Olson B.J."/>
        </authorList>
    </citation>
    <scope>NUCLEOTIDE SEQUENCE [LARGE SCALE GENOMIC DNA]</scope>
    <source>
        <strain evidence="5">NIES-2863</strain>
    </source>
</reference>
<feature type="transmembrane region" description="Helical" evidence="2">
    <location>
        <begin position="429"/>
        <end position="454"/>
    </location>
</feature>
<dbReference type="PANTHER" id="PTHR43081:SF1">
    <property type="entry name" value="ADENYLATE CYCLASE, TERMINAL-DIFFERENTIATION SPECIFIC"/>
    <property type="match status" value="1"/>
</dbReference>
<evidence type="ECO:0000256" key="1">
    <source>
        <dbReference type="SAM" id="MobiDB-lite"/>
    </source>
</evidence>
<dbReference type="PANTHER" id="PTHR43081">
    <property type="entry name" value="ADENYLATE CYCLASE, TERMINAL-DIFFERENTIATION SPECIFIC-RELATED"/>
    <property type="match status" value="1"/>
</dbReference>
<keyword evidence="2" id="KW-0812">Transmembrane</keyword>
<dbReference type="OrthoDB" id="545881at2759"/>
<protein>
    <recommendedName>
        <fullName evidence="3">Guanylate cyclase domain-containing protein</fullName>
    </recommendedName>
</protein>
<accession>A0A150GVU1</accession>
<gene>
    <name evidence="4" type="ORF">GPECTOR_6g726</name>
</gene>
<dbReference type="Gene3D" id="3.40.190.10">
    <property type="entry name" value="Periplasmic binding protein-like II"/>
    <property type="match status" value="1"/>
</dbReference>
<dbReference type="InterPro" id="IPR029787">
    <property type="entry name" value="Nucleotide_cyclase"/>
</dbReference>
<feature type="domain" description="Guanylate cyclase" evidence="3">
    <location>
        <begin position="479"/>
        <end position="537"/>
    </location>
</feature>
<dbReference type="InterPro" id="IPR050697">
    <property type="entry name" value="Adenylyl/Guanylyl_Cyclase_3/4"/>
</dbReference>
<feature type="region of interest" description="Disordered" evidence="1">
    <location>
        <begin position="24"/>
        <end position="78"/>
    </location>
</feature>
<feature type="compositionally biased region" description="Gly residues" evidence="1">
    <location>
        <begin position="54"/>
        <end position="64"/>
    </location>
</feature>
<dbReference type="GO" id="GO:0009190">
    <property type="term" value="P:cyclic nucleotide biosynthetic process"/>
    <property type="evidence" value="ECO:0007669"/>
    <property type="project" value="InterPro"/>
</dbReference>
<evidence type="ECO:0000313" key="5">
    <source>
        <dbReference type="Proteomes" id="UP000075714"/>
    </source>
</evidence>
<dbReference type="Pfam" id="PF00211">
    <property type="entry name" value="Guanylate_cyc"/>
    <property type="match status" value="1"/>
</dbReference>
<sequence length="614" mass="63462">MSTVSSAGSTAIALTGTSVLSDGWSPEASLGVPWDAGAADEDEGQPTESSTGNSVGGGVGGDGSGSTRRALITGPDDQQQSDWNAWVLGFAEHTSKPLIQLHSSGNTSWLLELNATAAAGGTLPTELATPGPGQSGGPPAAPLLLYYRRDWWQRLVAAVASGDGEAAAALPPTWTLLAELLSAGLNQDLDGDGRPDHVLCADLMPGCKGWALLSAIFASMAQTNGTKQGVWFNTTDLRPLIDSPAMPAALRLYAALASSNAALFTPGGRNVSRSSVPVDPDELLAAGGAVDAASGAPLCGSINPLFAAGRCLFTIDWATAALRLTPANEAGLCWDALRWVLDDLAAAALGLIPRTPASLEEVVATDEASALEALIVTAVRRFKDITYEFPYPGILMELYWAAIGFKPPQRTPGGEAGGHDNRESLPRRVALPVGAALGGAALVGGLACCVWALLVARRSAGQPATARTVKPPGPGPATTLALTDVQNSTLLWEVLTPELMDECLSIHHCIMRQSIEANYGYEVFTEGDAFAVAFHSPEDALGFALQVQAALLTAEWPPELLEHPDGCEVWARRNTHLQAPAATPLLSPLATLTGLGTSAAAGTGFDTTSMASLA</sequence>
<dbReference type="GO" id="GO:0035556">
    <property type="term" value="P:intracellular signal transduction"/>
    <property type="evidence" value="ECO:0007669"/>
    <property type="project" value="InterPro"/>
</dbReference>
<dbReference type="InterPro" id="IPR001054">
    <property type="entry name" value="A/G_cyclase"/>
</dbReference>
<dbReference type="PROSITE" id="PS50125">
    <property type="entry name" value="GUANYLATE_CYCLASE_2"/>
    <property type="match status" value="1"/>
</dbReference>
<dbReference type="SUPFAM" id="SSF55073">
    <property type="entry name" value="Nucleotide cyclase"/>
    <property type="match status" value="1"/>
</dbReference>
<evidence type="ECO:0000313" key="4">
    <source>
        <dbReference type="EMBL" id="KXZ53808.1"/>
    </source>
</evidence>
<evidence type="ECO:0000256" key="2">
    <source>
        <dbReference type="SAM" id="Phobius"/>
    </source>
</evidence>
<keyword evidence="2" id="KW-0472">Membrane</keyword>
<keyword evidence="5" id="KW-1185">Reference proteome</keyword>
<dbReference type="AlphaFoldDB" id="A0A150GVU1"/>
<dbReference type="Proteomes" id="UP000075714">
    <property type="component" value="Unassembled WGS sequence"/>
</dbReference>
<organism evidence="4 5">
    <name type="scientific">Gonium pectorale</name>
    <name type="common">Green alga</name>
    <dbReference type="NCBI Taxonomy" id="33097"/>
    <lineage>
        <taxon>Eukaryota</taxon>
        <taxon>Viridiplantae</taxon>
        <taxon>Chlorophyta</taxon>
        <taxon>core chlorophytes</taxon>
        <taxon>Chlorophyceae</taxon>
        <taxon>CS clade</taxon>
        <taxon>Chlamydomonadales</taxon>
        <taxon>Volvocaceae</taxon>
        <taxon>Gonium</taxon>
    </lineage>
</organism>
<name>A0A150GVU1_GONPE</name>
<dbReference type="Gene3D" id="3.30.70.1230">
    <property type="entry name" value="Nucleotide cyclase"/>
    <property type="match status" value="1"/>
</dbReference>
<dbReference type="EMBL" id="LSYV01000007">
    <property type="protein sequence ID" value="KXZ53808.1"/>
    <property type="molecule type" value="Genomic_DNA"/>
</dbReference>
<comment type="caution">
    <text evidence="4">The sequence shown here is derived from an EMBL/GenBank/DDBJ whole genome shotgun (WGS) entry which is preliminary data.</text>
</comment>
<keyword evidence="2" id="KW-1133">Transmembrane helix</keyword>
<proteinExistence type="predicted"/>